<proteinExistence type="predicted"/>
<evidence type="ECO:0000313" key="2">
    <source>
        <dbReference type="Proteomes" id="UP000008132"/>
    </source>
</evidence>
<dbReference type="EMBL" id="KC862296">
    <property type="protein sequence ID" value="ADX32144.1"/>
    <property type="molecule type" value="Genomic_DNA"/>
</dbReference>
<reference evidence="1 2" key="2">
    <citation type="journal article" date="2013" name="Antimicrob. Agents Chemother.">
        <title>Predicting in vivo efficacy of therapeutic bacteriophages used to treat pulmonary infections.</title>
        <authorList>
            <person name="Henry M."/>
            <person name="Lavigne R."/>
            <person name="Debarbieux L."/>
        </authorList>
    </citation>
    <scope>NUCLEOTIDE SEQUENCE [LARGE SCALE GENOMIC DNA]</scope>
</reference>
<organism evidence="1 2">
    <name type="scientific">Pseudomonas phage P3_CHA</name>
    <dbReference type="NCBI Taxonomy" id="981430"/>
    <lineage>
        <taxon>Viruses</taxon>
        <taxon>Duplodnaviria</taxon>
        <taxon>Heunggongvirae</taxon>
        <taxon>Uroviricota</taxon>
        <taxon>Caudoviricetes</taxon>
        <taxon>Vandenendeviridae</taxon>
        <taxon>Nankokuvirus</taxon>
        <taxon>Nankokuvirus PAKP3</taxon>
    </lineage>
</organism>
<evidence type="ECO:0000313" key="1">
    <source>
        <dbReference type="EMBL" id="ADX32144.1"/>
    </source>
</evidence>
<reference evidence="1 2" key="1">
    <citation type="journal article" date="2011" name="PLoS ONE">
        <title>Pulmonary Bacteriophage Therapy on Pseudomonas aeruginosa Cystic Fibrosis Strains: First Steps Towards Treatment and Prevention.</title>
        <authorList>
            <person name="Morello E."/>
            <person name="Saussereau E."/>
            <person name="Maura D."/>
            <person name="Huerre M."/>
            <person name="Touqui L."/>
            <person name="Debarbieux L."/>
        </authorList>
    </citation>
    <scope>NUCLEOTIDE SEQUENCE [LARGE SCALE GENOMIC DNA]</scope>
</reference>
<sequence length="169" mass="19174">MSIDWSKAPKDATHWEPDSPRIFGSWMKKEGDSWFWRDEIVGRWSPSRSISEQRMRTFEARPQETWDGQDIPPVGIAIEWLSSVHGWLGGRVVGHDGSVIVVSHNDGYTGCHPHEVRPIPTPEQIAAEERRKDIIEMANVIREAGDGNAYVLAEALHDAGYRKKESDDD</sequence>
<protein>
    <submittedName>
        <fullName evidence="1">Uncharacterized protein</fullName>
    </submittedName>
</protein>
<accession>F2W6C4</accession>
<name>F2W6C4_9CAUD</name>
<gene>
    <name evidence="1" type="ORF">P3_CHA0132</name>
</gene>
<dbReference type="Proteomes" id="UP000008132">
    <property type="component" value="Segment"/>
</dbReference>